<sequence length="230" mass="26056">MMLSTPRYLLPALVVLVSTLGSVQALGQAAPASLEDRLRAELRSVSDQLQRAQAELRQLTAERDQAQHALKSAEQQVERHARDLSRAESQHDRLRDQASAQISARNERLEEYRAAYDELLHTAREKEQQRSVAENELRFRRAQVEQCTVQNEALYQTGHEVITAFEQLRTRDLLRARQPFATHQRVKLDNLVQEYADSLYGHRYHPAQPLPEAEQATAPAAPTTSSGASQ</sequence>
<gene>
    <name evidence="3" type="ORF">AB5I84_00800</name>
</gene>
<dbReference type="RefSeq" id="WP_369453927.1">
    <property type="nucleotide sequence ID" value="NZ_JBGCUO010000001.1"/>
</dbReference>
<feature type="region of interest" description="Disordered" evidence="1">
    <location>
        <begin position="203"/>
        <end position="230"/>
    </location>
</feature>
<comment type="caution">
    <text evidence="3">The sequence shown here is derived from an EMBL/GenBank/DDBJ whole genome shotgun (WGS) entry which is preliminary data.</text>
</comment>
<feature type="signal peptide" evidence="2">
    <location>
        <begin position="1"/>
        <end position="27"/>
    </location>
</feature>
<evidence type="ECO:0000313" key="3">
    <source>
        <dbReference type="EMBL" id="MEY1660682.1"/>
    </source>
</evidence>
<feature type="chain" id="PRO_5046004308" description="DNA repair protein" evidence="2">
    <location>
        <begin position="28"/>
        <end position="230"/>
    </location>
</feature>
<dbReference type="Gene3D" id="1.10.287.1490">
    <property type="match status" value="1"/>
</dbReference>
<evidence type="ECO:0000256" key="1">
    <source>
        <dbReference type="SAM" id="MobiDB-lite"/>
    </source>
</evidence>
<evidence type="ECO:0000313" key="4">
    <source>
        <dbReference type="Proteomes" id="UP001562065"/>
    </source>
</evidence>
<evidence type="ECO:0000256" key="2">
    <source>
        <dbReference type="SAM" id="SignalP"/>
    </source>
</evidence>
<dbReference type="Proteomes" id="UP001562065">
    <property type="component" value="Unassembled WGS sequence"/>
</dbReference>
<evidence type="ECO:0008006" key="5">
    <source>
        <dbReference type="Google" id="ProtNLM"/>
    </source>
</evidence>
<feature type="compositionally biased region" description="Basic and acidic residues" evidence="1">
    <location>
        <begin position="81"/>
        <end position="96"/>
    </location>
</feature>
<feature type="region of interest" description="Disordered" evidence="1">
    <location>
        <begin position="81"/>
        <end position="101"/>
    </location>
</feature>
<feature type="compositionally biased region" description="Low complexity" evidence="1">
    <location>
        <begin position="206"/>
        <end position="230"/>
    </location>
</feature>
<dbReference type="EMBL" id="JBGCUO010000001">
    <property type="protein sequence ID" value="MEY1660682.1"/>
    <property type="molecule type" value="Genomic_DNA"/>
</dbReference>
<proteinExistence type="predicted"/>
<organism evidence="3 4">
    <name type="scientific">Isoalcanivorax beigongshangi</name>
    <dbReference type="NCBI Taxonomy" id="3238810"/>
    <lineage>
        <taxon>Bacteria</taxon>
        <taxon>Pseudomonadati</taxon>
        <taxon>Pseudomonadota</taxon>
        <taxon>Gammaproteobacteria</taxon>
        <taxon>Oceanospirillales</taxon>
        <taxon>Alcanivoracaceae</taxon>
        <taxon>Isoalcanivorax</taxon>
    </lineage>
</organism>
<keyword evidence="2" id="KW-0732">Signal</keyword>
<accession>A0ABV4ADS9</accession>
<keyword evidence="4" id="KW-1185">Reference proteome</keyword>
<protein>
    <recommendedName>
        <fullName evidence="5">DNA repair protein</fullName>
    </recommendedName>
</protein>
<reference evidence="3 4" key="1">
    <citation type="submission" date="2024-07" db="EMBL/GenBank/DDBJ databases">
        <authorList>
            <person name="Ren Q."/>
        </authorList>
    </citation>
    <scope>NUCLEOTIDE SEQUENCE [LARGE SCALE GENOMIC DNA]</scope>
    <source>
        <strain evidence="3 4">REN37</strain>
    </source>
</reference>
<name>A0ABV4ADS9_9GAMM</name>